<dbReference type="RefSeq" id="XP_018004219.1">
    <property type="nucleotide sequence ID" value="XM_018149267.1"/>
</dbReference>
<accession>A0A0N1HW31</accession>
<dbReference type="PANTHER" id="PTHR39596:SF2">
    <property type="entry name" value="HET DOMAIN PROTEIN (AFU_ORTHOLOGUE AFUA_1G17550)-RELATED"/>
    <property type="match status" value="1"/>
</dbReference>
<dbReference type="Proteomes" id="UP000038010">
    <property type="component" value="Unassembled WGS sequence"/>
</dbReference>
<dbReference type="OrthoDB" id="2426273at2759"/>
<sequence>MRLENIIRDGQLVLVRLEHGDNADEMRVAVEPHAEGMKFIAISHVWADGRGNPRENSLPTCVLMQIQNLVDRLPPTGPGGPCPFWIDTLCVPREPRSLRDAALKRLRDPYVLAVNTRVVDSYLERQEASGASSTELIARVSACGWTQRLWTFQEGRLPKQVWFFFKDKCVNLWNEVDGWRDTFRRIPPLASHEVELMVMANHTATTIYPGLFQVVGISSVTVLRGALKTRSTSVQTDEALCLASILELDMRPILDAPPEARTQVFWSLVPKVPTGLALSRSRRKLSMRGFRWAPESFMGQMRQADWGGPLGIDSAYDARVAAHGLVVSLPALLFAASHGPDAALSKERFVNVVQETGSEILIHDDQGRWFVCTTENDWHQELPTIEANDHPVIIMDRSLKFGKDSVLRVTHDFQMQGAQKGVIAFHDSDATEGGVVQVRALRHILLQMLSRKQHEILALLLRLVNNISLENKQTLDSLPHGSEEADKFKEELVFDGLKESSGLDIMHAIREARGSPHDEKLAISQCANWFSQLYRLAPWTAMRFSHGPMEWCID</sequence>
<dbReference type="PANTHER" id="PTHR39596">
    <property type="match status" value="1"/>
</dbReference>
<proteinExistence type="predicted"/>
<organism evidence="1 2">
    <name type="scientific">Cyphellophora attinorum</name>
    <dbReference type="NCBI Taxonomy" id="1664694"/>
    <lineage>
        <taxon>Eukaryota</taxon>
        <taxon>Fungi</taxon>
        <taxon>Dikarya</taxon>
        <taxon>Ascomycota</taxon>
        <taxon>Pezizomycotina</taxon>
        <taxon>Eurotiomycetes</taxon>
        <taxon>Chaetothyriomycetidae</taxon>
        <taxon>Chaetothyriales</taxon>
        <taxon>Cyphellophoraceae</taxon>
        <taxon>Cyphellophora</taxon>
    </lineage>
</organism>
<dbReference type="STRING" id="1664694.A0A0N1HW31"/>
<keyword evidence="2" id="KW-1185">Reference proteome</keyword>
<dbReference type="AlphaFoldDB" id="A0A0N1HW31"/>
<dbReference type="VEuPathDB" id="FungiDB:AB675_8790"/>
<evidence type="ECO:0000313" key="2">
    <source>
        <dbReference type="Proteomes" id="UP000038010"/>
    </source>
</evidence>
<evidence type="ECO:0000313" key="1">
    <source>
        <dbReference type="EMBL" id="KPI44256.1"/>
    </source>
</evidence>
<comment type="caution">
    <text evidence="1">The sequence shown here is derived from an EMBL/GenBank/DDBJ whole genome shotgun (WGS) entry which is preliminary data.</text>
</comment>
<evidence type="ECO:0008006" key="3">
    <source>
        <dbReference type="Google" id="ProtNLM"/>
    </source>
</evidence>
<gene>
    <name evidence="1" type="ORF">AB675_8790</name>
</gene>
<dbReference type="EMBL" id="LFJN01000003">
    <property type="protein sequence ID" value="KPI44256.1"/>
    <property type="molecule type" value="Genomic_DNA"/>
</dbReference>
<protein>
    <recommendedName>
        <fullName evidence="3">Heterokaryon incompatibility domain-containing protein</fullName>
    </recommendedName>
</protein>
<dbReference type="GeneID" id="28741146"/>
<name>A0A0N1HW31_9EURO</name>
<reference evidence="1 2" key="1">
    <citation type="submission" date="2015-06" db="EMBL/GenBank/DDBJ databases">
        <title>Draft genome of the ant-associated black yeast Phialophora attae CBS 131958.</title>
        <authorList>
            <person name="Moreno L.F."/>
            <person name="Stielow B.J."/>
            <person name="de Hoog S."/>
            <person name="Vicente V.A."/>
            <person name="Weiss V.A."/>
            <person name="de Vries M."/>
            <person name="Cruz L.M."/>
            <person name="Souza E.M."/>
        </authorList>
    </citation>
    <scope>NUCLEOTIDE SEQUENCE [LARGE SCALE GENOMIC DNA]</scope>
    <source>
        <strain evidence="1 2">CBS 131958</strain>
    </source>
</reference>